<proteinExistence type="predicted"/>
<evidence type="ECO:0000256" key="1">
    <source>
        <dbReference type="SAM" id="MobiDB-lite"/>
    </source>
</evidence>
<evidence type="ECO:0000313" key="3">
    <source>
        <dbReference type="Proteomes" id="UP000075884"/>
    </source>
</evidence>
<name>A0A182NDP5_9DIPT</name>
<keyword evidence="3" id="KW-1185">Reference proteome</keyword>
<feature type="compositionally biased region" description="Basic and acidic residues" evidence="1">
    <location>
        <begin position="1"/>
        <end position="18"/>
    </location>
</feature>
<accession>A0A182NDP5</accession>
<dbReference type="VEuPathDB" id="VectorBase:ADIR005759"/>
<protein>
    <submittedName>
        <fullName evidence="2">Uncharacterized protein</fullName>
    </submittedName>
</protein>
<sequence length="292" mass="33477">MAMERKIDEKHHETEARRTSGFLYPSSMANTHFTNEGELTRSQASARHVVSGKLPTFFGDPDEWDMFFAAYEESTRLCGYSDGENMQRLREALKGQALKAVKRRLYYGENLPEVIETLNTMYGRPELVISTLLDKIRRTPVPKMERLETLVDYGLEVEEICATVRSSGHMMVLFWKILRLNWGMHCDTLSSVTLAQFAQWMTKVKKDHNKPDASYVVLKSCACSDNCRRLVECDEFLRMSAENRWKVICVTVVYDAIKGSADYNTPVGKPDVISNTTHFFTTQLLNGLESMR</sequence>
<organism evidence="2 3">
    <name type="scientific">Anopheles dirus</name>
    <dbReference type="NCBI Taxonomy" id="7168"/>
    <lineage>
        <taxon>Eukaryota</taxon>
        <taxon>Metazoa</taxon>
        <taxon>Ecdysozoa</taxon>
        <taxon>Arthropoda</taxon>
        <taxon>Hexapoda</taxon>
        <taxon>Insecta</taxon>
        <taxon>Pterygota</taxon>
        <taxon>Neoptera</taxon>
        <taxon>Endopterygota</taxon>
        <taxon>Diptera</taxon>
        <taxon>Nematocera</taxon>
        <taxon>Culicoidea</taxon>
        <taxon>Culicidae</taxon>
        <taxon>Anophelinae</taxon>
        <taxon>Anopheles</taxon>
    </lineage>
</organism>
<reference evidence="2" key="2">
    <citation type="submission" date="2020-05" db="UniProtKB">
        <authorList>
            <consortium name="EnsemblMetazoa"/>
        </authorList>
    </citation>
    <scope>IDENTIFICATION</scope>
    <source>
        <strain evidence="2">WRAIR2</strain>
    </source>
</reference>
<feature type="region of interest" description="Disordered" evidence="1">
    <location>
        <begin position="1"/>
        <end position="21"/>
    </location>
</feature>
<dbReference type="Pfam" id="PF03564">
    <property type="entry name" value="DUF1759"/>
    <property type="match status" value="1"/>
</dbReference>
<dbReference type="AlphaFoldDB" id="A0A182NDP5"/>
<reference evidence="3" key="1">
    <citation type="submission" date="2013-03" db="EMBL/GenBank/DDBJ databases">
        <title>The Genome Sequence of Anopheles dirus WRAIR2.</title>
        <authorList>
            <consortium name="The Broad Institute Genomics Platform"/>
            <person name="Neafsey D.E."/>
            <person name="Walton C."/>
            <person name="Walker B."/>
            <person name="Young S.K."/>
            <person name="Zeng Q."/>
            <person name="Gargeya S."/>
            <person name="Fitzgerald M."/>
            <person name="Haas B."/>
            <person name="Abouelleil A."/>
            <person name="Allen A.W."/>
            <person name="Alvarado L."/>
            <person name="Arachchi H.M."/>
            <person name="Berlin A.M."/>
            <person name="Chapman S.B."/>
            <person name="Gainer-Dewar J."/>
            <person name="Goldberg J."/>
            <person name="Griggs A."/>
            <person name="Gujja S."/>
            <person name="Hansen M."/>
            <person name="Howarth C."/>
            <person name="Imamovic A."/>
            <person name="Ireland A."/>
            <person name="Larimer J."/>
            <person name="McCowan C."/>
            <person name="Murphy C."/>
            <person name="Pearson M."/>
            <person name="Poon T.W."/>
            <person name="Priest M."/>
            <person name="Roberts A."/>
            <person name="Saif S."/>
            <person name="Shea T."/>
            <person name="Sisk P."/>
            <person name="Sykes S."/>
            <person name="Wortman J."/>
            <person name="Nusbaum C."/>
            <person name="Birren B."/>
        </authorList>
    </citation>
    <scope>NUCLEOTIDE SEQUENCE [LARGE SCALE GENOMIC DNA]</scope>
    <source>
        <strain evidence="3">WRAIR2</strain>
    </source>
</reference>
<dbReference type="Proteomes" id="UP000075884">
    <property type="component" value="Unassembled WGS sequence"/>
</dbReference>
<dbReference type="STRING" id="7168.A0A182NDP5"/>
<dbReference type="InterPro" id="IPR005312">
    <property type="entry name" value="DUF1759"/>
</dbReference>
<evidence type="ECO:0000313" key="2">
    <source>
        <dbReference type="EnsemblMetazoa" id="ADIR005759-PA"/>
    </source>
</evidence>
<dbReference type="EnsemblMetazoa" id="ADIR005759-RA">
    <property type="protein sequence ID" value="ADIR005759-PA"/>
    <property type="gene ID" value="ADIR005759"/>
</dbReference>